<reference evidence="2" key="1">
    <citation type="submission" date="2016-12" db="EMBL/GenBank/DDBJ databases">
        <authorList>
            <person name="Gaudriault S."/>
        </authorList>
    </citation>
    <scope>NUCLEOTIDE SEQUENCE [LARGE SCALE GENOMIC DNA]</scope>
    <source>
        <strain evidence="2">HGB1681 (deposited as PTA-6826 in the American Type Culture Collection)</strain>
    </source>
</reference>
<sequence>MNLFFIFLLYKLSLLPYYSPRSQEHSNSSIVQSVERRTVNPYVTGSSPVGGAKFKEARFSYAESGFLLT</sequence>
<protein>
    <submittedName>
        <fullName evidence="1">Uncharacterized protein</fullName>
    </submittedName>
</protein>
<proteinExistence type="predicted"/>
<name>A0A1N6MVY6_9GAMM</name>
<dbReference type="EMBL" id="FTLG01000080">
    <property type="protein sequence ID" value="SIP73006.1"/>
    <property type="molecule type" value="Genomic_DNA"/>
</dbReference>
<dbReference type="Proteomes" id="UP000196435">
    <property type="component" value="Unassembled WGS sequence"/>
</dbReference>
<dbReference type="AntiFam" id="ANF00010">
    <property type="entry name" value="tRNA translation"/>
</dbReference>
<evidence type="ECO:0000313" key="1">
    <source>
        <dbReference type="EMBL" id="SIP73006.1"/>
    </source>
</evidence>
<organism evidence="1 2">
    <name type="scientific">Xenorhabdus innexi</name>
    <dbReference type="NCBI Taxonomy" id="290109"/>
    <lineage>
        <taxon>Bacteria</taxon>
        <taxon>Pseudomonadati</taxon>
        <taxon>Pseudomonadota</taxon>
        <taxon>Gammaproteobacteria</taxon>
        <taxon>Enterobacterales</taxon>
        <taxon>Morganellaceae</taxon>
        <taxon>Xenorhabdus</taxon>
    </lineage>
</organism>
<gene>
    <name evidence="1" type="ORF">XIS1_1700057</name>
</gene>
<accession>A0A1N6MVY6</accession>
<evidence type="ECO:0000313" key="2">
    <source>
        <dbReference type="Proteomes" id="UP000196435"/>
    </source>
</evidence>
<dbReference type="AlphaFoldDB" id="A0A1N6MVY6"/>